<dbReference type="Proteomes" id="UP000499080">
    <property type="component" value="Unassembled WGS sequence"/>
</dbReference>
<name>A0A4Y2LW27_ARAVE</name>
<accession>A0A4Y2LW27</accession>
<reference evidence="2 3" key="1">
    <citation type="journal article" date="2019" name="Sci. Rep.">
        <title>Orb-weaving spider Araneus ventricosus genome elucidates the spidroin gene catalogue.</title>
        <authorList>
            <person name="Kono N."/>
            <person name="Nakamura H."/>
            <person name="Ohtoshi R."/>
            <person name="Moran D.A.P."/>
            <person name="Shinohara A."/>
            <person name="Yoshida Y."/>
            <person name="Fujiwara M."/>
            <person name="Mori M."/>
            <person name="Tomita M."/>
            <person name="Arakawa K."/>
        </authorList>
    </citation>
    <scope>NUCLEOTIDE SEQUENCE [LARGE SCALE GENOMIC DNA]</scope>
</reference>
<evidence type="ECO:0000313" key="2">
    <source>
        <dbReference type="EMBL" id="GBN18991.1"/>
    </source>
</evidence>
<keyword evidence="3" id="KW-1185">Reference proteome</keyword>
<organism evidence="2 3">
    <name type="scientific">Araneus ventricosus</name>
    <name type="common">Orbweaver spider</name>
    <name type="synonym">Epeira ventricosa</name>
    <dbReference type="NCBI Taxonomy" id="182803"/>
    <lineage>
        <taxon>Eukaryota</taxon>
        <taxon>Metazoa</taxon>
        <taxon>Ecdysozoa</taxon>
        <taxon>Arthropoda</taxon>
        <taxon>Chelicerata</taxon>
        <taxon>Arachnida</taxon>
        <taxon>Araneae</taxon>
        <taxon>Araneomorphae</taxon>
        <taxon>Entelegynae</taxon>
        <taxon>Araneoidea</taxon>
        <taxon>Araneidae</taxon>
        <taxon>Araneus</taxon>
    </lineage>
</organism>
<protein>
    <submittedName>
        <fullName evidence="2">Uncharacterized protein</fullName>
    </submittedName>
</protein>
<gene>
    <name evidence="2" type="ORF">AVEN_43945_1</name>
</gene>
<comment type="caution">
    <text evidence="2">The sequence shown here is derived from an EMBL/GenBank/DDBJ whole genome shotgun (WGS) entry which is preliminary data.</text>
</comment>
<evidence type="ECO:0000256" key="1">
    <source>
        <dbReference type="SAM" id="MobiDB-lite"/>
    </source>
</evidence>
<dbReference type="AlphaFoldDB" id="A0A4Y2LW27"/>
<dbReference type="EMBL" id="BGPR01006433">
    <property type="protein sequence ID" value="GBN18991.1"/>
    <property type="molecule type" value="Genomic_DNA"/>
</dbReference>
<evidence type="ECO:0000313" key="3">
    <source>
        <dbReference type="Proteomes" id="UP000499080"/>
    </source>
</evidence>
<sequence length="122" mass="13166">MKRTTPELAPSSPNFRTTPAGGSLDTAFDLACNRPHTRRILSGIGFRACDPPVPSGCGGRVVRCQPRSRKVRGLKPDSTEDPSCIGPVARQIIRRESKRILVGVVQKFGEYGASSSSDRVSK</sequence>
<feature type="region of interest" description="Disordered" evidence="1">
    <location>
        <begin position="1"/>
        <end position="21"/>
    </location>
</feature>
<proteinExistence type="predicted"/>